<evidence type="ECO:0000313" key="1">
    <source>
        <dbReference type="Proteomes" id="UP000095286"/>
    </source>
</evidence>
<proteinExistence type="predicted"/>
<evidence type="ECO:0000313" key="2">
    <source>
        <dbReference type="WBParaSite" id="RSKR_0000441700.1"/>
    </source>
</evidence>
<dbReference type="Proteomes" id="UP000095286">
    <property type="component" value="Unplaced"/>
</dbReference>
<accession>A0AC35TTZ1</accession>
<dbReference type="WBParaSite" id="RSKR_0000441700.1">
    <property type="protein sequence ID" value="RSKR_0000441700.1"/>
    <property type="gene ID" value="RSKR_0000441700"/>
</dbReference>
<name>A0AC35TTZ1_9BILA</name>
<protein>
    <submittedName>
        <fullName evidence="2">SAC3_GANP domain-containing protein</fullName>
    </submittedName>
</protein>
<organism evidence="1 2">
    <name type="scientific">Rhabditophanes sp. KR3021</name>
    <dbReference type="NCBI Taxonomy" id="114890"/>
    <lineage>
        <taxon>Eukaryota</taxon>
        <taxon>Metazoa</taxon>
        <taxon>Ecdysozoa</taxon>
        <taxon>Nematoda</taxon>
        <taxon>Chromadorea</taxon>
        <taxon>Rhabditida</taxon>
        <taxon>Tylenchina</taxon>
        <taxon>Panagrolaimomorpha</taxon>
        <taxon>Strongyloidoidea</taxon>
        <taxon>Alloionematidae</taxon>
        <taxon>Rhabditophanes</taxon>
    </lineage>
</organism>
<sequence length="649" mass="73608">MDSTTENPCNAWINAERALEKIGGSVPPPPPSVPSQVNPYMGLPPPGFRPYNTFYQNQFYPSYSGNIQQPGGYYQPPGMYSHPKVGLGGAKSSISNQPPPPPIAYLPQQHFNKSGGVITSITSNAPKRPPVPEAVQNFVDGFNQQRREERQKAFFQPTHPANLAPGARPIKFNPNPKLPVGLMSSVYVDTQGCDSPLLQQVALGALRQFIIRAYKTLPDINDKGKLIDYLEKRIRPLLSSGATHAVKWDEEPMPHEVGYQLTFYDVDKKRKLNKNGFINETPYHQNINKGKKRKGDGEGLYSKFNISSPPKKGNMTSSAIPDILISSNMKVTKKNKKAAREFESMLPVVNDRAKSERAKRFGNGKSFYEDEEYGGSLFYTDKGKIKYGETYSMEDNFVGTCQDLEKRYLRLTEKPLASQVRPEHVLKKSISLVISKYRENKSYDYAGGQLKSIRQDLTVQRIDNKFAIYVYEQCALIAIENNDKEEFNQSQQQLRRLYELNPGSEREFEFCAYNLLFLLYVANAKDINNWMSTLTAAKRCNPFISFALSVYHSFKNKVYTKLFDLYENCVTPTAKNIMNVYLDRERSKALTIIFNAFRPSIPIKYISSSLKMSLEDTHKWIITKKIESTKNGSGVEVIDCVKFKDFASK</sequence>
<reference evidence="2" key="1">
    <citation type="submission" date="2016-11" db="UniProtKB">
        <authorList>
            <consortium name="WormBaseParasite"/>
        </authorList>
    </citation>
    <scope>IDENTIFICATION</scope>
    <source>
        <strain evidence="2">KR3021</strain>
    </source>
</reference>